<feature type="compositionally biased region" description="Basic and acidic residues" evidence="1">
    <location>
        <begin position="110"/>
        <end position="132"/>
    </location>
</feature>
<feature type="compositionally biased region" description="Basic and acidic residues" evidence="1">
    <location>
        <begin position="90"/>
        <end position="103"/>
    </location>
</feature>
<protein>
    <submittedName>
        <fullName evidence="2">Uncharacterized protein</fullName>
    </submittedName>
</protein>
<feature type="region of interest" description="Disordered" evidence="1">
    <location>
        <begin position="1"/>
        <end position="150"/>
    </location>
</feature>
<accession>A0AAV5WW95</accession>
<feature type="non-terminal residue" evidence="2">
    <location>
        <position position="1"/>
    </location>
</feature>
<feature type="region of interest" description="Disordered" evidence="1">
    <location>
        <begin position="172"/>
        <end position="267"/>
    </location>
</feature>
<evidence type="ECO:0000313" key="3">
    <source>
        <dbReference type="Proteomes" id="UP001432322"/>
    </source>
</evidence>
<organism evidence="2 3">
    <name type="scientific">Pristionchus fissidentatus</name>
    <dbReference type="NCBI Taxonomy" id="1538716"/>
    <lineage>
        <taxon>Eukaryota</taxon>
        <taxon>Metazoa</taxon>
        <taxon>Ecdysozoa</taxon>
        <taxon>Nematoda</taxon>
        <taxon>Chromadorea</taxon>
        <taxon>Rhabditida</taxon>
        <taxon>Rhabditina</taxon>
        <taxon>Diplogasteromorpha</taxon>
        <taxon>Diplogasteroidea</taxon>
        <taxon>Neodiplogasteridae</taxon>
        <taxon>Pristionchus</taxon>
    </lineage>
</organism>
<feature type="compositionally biased region" description="Low complexity" evidence="1">
    <location>
        <begin position="133"/>
        <end position="150"/>
    </location>
</feature>
<evidence type="ECO:0000313" key="2">
    <source>
        <dbReference type="EMBL" id="GMT36349.1"/>
    </source>
</evidence>
<reference evidence="2" key="1">
    <citation type="submission" date="2023-10" db="EMBL/GenBank/DDBJ databases">
        <title>Genome assembly of Pristionchus species.</title>
        <authorList>
            <person name="Yoshida K."/>
            <person name="Sommer R.J."/>
        </authorList>
    </citation>
    <scope>NUCLEOTIDE SEQUENCE</scope>
    <source>
        <strain evidence="2">RS5133</strain>
    </source>
</reference>
<sequence>AAKKAEDEKKAIEKAEKEAAEKAEKEAKKKAEEEKKAQEKAEKEAAKKAADEKKAQEKAEKEAAKKAEEEKKAQEKAEKEAAAAAAAAQKAEEERVAKEKADQEAAQAKTEQEAKEKAEKEAAEKKAEEERIAQAAQEAAEAAAAATAAAALEAEAMPKDSVVEEEFLLKRDVNQFAENEGKKGKKSKKNKKNSESETNGQTIEDVDEIAYKQTVLPSETSQEVGPEAADDSHNESKKSKKNKKGGKTEEPKVVEPVSNGHQDVEEIDYKTKVAVNGEEPKETAAQASPPLQVHEITSTAEEKNNVTVLHAQKEIENPTQFAQEVEKLVSETLKGKYPDISVTDDDSMKMTIDAQLLKLAEKPNHPIIEHKPIVLACDRLVLSRPSTPSRDRLYKLLPKDIIFCSSLIDKYGEDFNAMAKDESNVYRENARSLQRKIRIFKESPHFAAYTTAKAEGKTVTQYLEENPE</sequence>
<evidence type="ECO:0000256" key="1">
    <source>
        <dbReference type="SAM" id="MobiDB-lite"/>
    </source>
</evidence>
<feature type="compositionally biased region" description="Basic and acidic residues" evidence="1">
    <location>
        <begin position="1"/>
        <end position="81"/>
    </location>
</feature>
<gene>
    <name evidence="2" type="ORF">PFISCL1PPCAC_27646</name>
</gene>
<keyword evidence="3" id="KW-1185">Reference proteome</keyword>
<proteinExistence type="predicted"/>
<comment type="caution">
    <text evidence="2">The sequence shown here is derived from an EMBL/GenBank/DDBJ whole genome shotgun (WGS) entry which is preliminary data.</text>
</comment>
<dbReference type="AlphaFoldDB" id="A0AAV5WW95"/>
<name>A0AAV5WW95_9BILA</name>
<dbReference type="EMBL" id="BTSY01000007">
    <property type="protein sequence ID" value="GMT36349.1"/>
    <property type="molecule type" value="Genomic_DNA"/>
</dbReference>
<dbReference type="Proteomes" id="UP001432322">
    <property type="component" value="Unassembled WGS sequence"/>
</dbReference>